<gene>
    <name evidence="10" type="ORF">QUG92_15375</name>
</gene>
<keyword evidence="2 7" id="KW-0813">Transport</keyword>
<comment type="similarity">
    <text evidence="7">Belongs to the binding-protein-dependent transport system permease family.</text>
</comment>
<dbReference type="SUPFAM" id="SSF161098">
    <property type="entry name" value="MetI-like"/>
    <property type="match status" value="1"/>
</dbReference>
<keyword evidence="5 7" id="KW-1133">Transmembrane helix</keyword>
<dbReference type="EMBL" id="JAUCML010000012">
    <property type="protein sequence ID" value="MDM7886490.1"/>
    <property type="molecule type" value="Genomic_DNA"/>
</dbReference>
<reference evidence="10 11" key="1">
    <citation type="submission" date="2023-06" db="EMBL/GenBank/DDBJ databases">
        <authorList>
            <person name="Feng G."/>
            <person name="Li J."/>
            <person name="Zhu H."/>
        </authorList>
    </citation>
    <scope>NUCLEOTIDE SEQUENCE [LARGE SCALE GENOMIC DNA]</scope>
    <source>
        <strain evidence="10 11">RHCKG23</strain>
    </source>
</reference>
<dbReference type="Proteomes" id="UP001237823">
    <property type="component" value="Unassembled WGS sequence"/>
</dbReference>
<feature type="transmembrane region" description="Helical" evidence="7">
    <location>
        <begin position="294"/>
        <end position="314"/>
    </location>
</feature>
<feature type="region of interest" description="Disordered" evidence="8">
    <location>
        <begin position="1"/>
        <end position="32"/>
    </location>
</feature>
<proteinExistence type="inferred from homology"/>
<dbReference type="InterPro" id="IPR035906">
    <property type="entry name" value="MetI-like_sf"/>
</dbReference>
<evidence type="ECO:0000256" key="2">
    <source>
        <dbReference type="ARBA" id="ARBA00022448"/>
    </source>
</evidence>
<evidence type="ECO:0000313" key="11">
    <source>
        <dbReference type="Proteomes" id="UP001237823"/>
    </source>
</evidence>
<feature type="transmembrane region" description="Helical" evidence="7">
    <location>
        <begin position="160"/>
        <end position="178"/>
    </location>
</feature>
<feature type="transmembrane region" description="Helical" evidence="7">
    <location>
        <begin position="135"/>
        <end position="154"/>
    </location>
</feature>
<dbReference type="Gene3D" id="1.10.3720.10">
    <property type="entry name" value="MetI-like"/>
    <property type="match status" value="1"/>
</dbReference>
<evidence type="ECO:0000313" key="10">
    <source>
        <dbReference type="EMBL" id="MDM7886490.1"/>
    </source>
</evidence>
<evidence type="ECO:0000256" key="8">
    <source>
        <dbReference type="SAM" id="MobiDB-lite"/>
    </source>
</evidence>
<feature type="transmembrane region" description="Helical" evidence="7">
    <location>
        <begin position="185"/>
        <end position="206"/>
    </location>
</feature>
<evidence type="ECO:0000256" key="6">
    <source>
        <dbReference type="ARBA" id="ARBA00023136"/>
    </source>
</evidence>
<comment type="caution">
    <text evidence="10">The sequence shown here is derived from an EMBL/GenBank/DDBJ whole genome shotgun (WGS) entry which is preliminary data.</text>
</comment>
<protein>
    <submittedName>
        <fullName evidence="10">Sugar ABC transporter permease</fullName>
    </submittedName>
</protein>
<name>A0ABT7TA90_9MICO</name>
<dbReference type="PANTHER" id="PTHR30193">
    <property type="entry name" value="ABC TRANSPORTER PERMEASE PROTEIN"/>
    <property type="match status" value="1"/>
</dbReference>
<feature type="transmembrane region" description="Helical" evidence="7">
    <location>
        <begin position="104"/>
        <end position="123"/>
    </location>
</feature>
<feature type="domain" description="ABC transmembrane type-1" evidence="9">
    <location>
        <begin position="98"/>
        <end position="310"/>
    </location>
</feature>
<dbReference type="Pfam" id="PF00528">
    <property type="entry name" value="BPD_transp_1"/>
    <property type="match status" value="1"/>
</dbReference>
<evidence type="ECO:0000256" key="7">
    <source>
        <dbReference type="RuleBase" id="RU363032"/>
    </source>
</evidence>
<dbReference type="InterPro" id="IPR051393">
    <property type="entry name" value="ABC_transporter_permease"/>
</dbReference>
<accession>A0ABT7TA90</accession>
<dbReference type="PROSITE" id="PS50928">
    <property type="entry name" value="ABC_TM1"/>
    <property type="match status" value="1"/>
</dbReference>
<keyword evidence="3" id="KW-1003">Cell membrane</keyword>
<evidence type="ECO:0000256" key="3">
    <source>
        <dbReference type="ARBA" id="ARBA00022475"/>
    </source>
</evidence>
<evidence type="ECO:0000256" key="5">
    <source>
        <dbReference type="ARBA" id="ARBA00022989"/>
    </source>
</evidence>
<dbReference type="PANTHER" id="PTHR30193:SF37">
    <property type="entry name" value="INNER MEMBRANE ABC TRANSPORTER PERMEASE PROTEIN YCJO"/>
    <property type="match status" value="1"/>
</dbReference>
<evidence type="ECO:0000259" key="9">
    <source>
        <dbReference type="PROSITE" id="PS50928"/>
    </source>
</evidence>
<sequence>MTDQLLGSAPSRGARDGTPASATGREARPTRRRARRFQPAWLFMAPSLLILGVFVLFPILRSLYYSFFDWTVGAASQQFVGLGNYVQLTRDPQFWNALRVTLEYTVVSVVLLVVLGFVAALLLQRDTLLNRIVRSVFFFPTIVSLVTIGLVWKFLLDPDIGLVGGLTALFGLPSVAWLQSTSLALPTVILVSVWKSIGFAMILFIAGLKGVPAERYEAAELDGANRWQTTWRITLPSIRPTLLFTSMILTIQSFQVFDLVYVMTGGGPVFATDSLVNLLYRDGFVDYQTGYASAISWVLFVIIMLISLLQLRLFRYDDVD</sequence>
<organism evidence="10 11">
    <name type="scientific">Curtobacterium citri</name>
    <dbReference type="NCBI Taxonomy" id="3055139"/>
    <lineage>
        <taxon>Bacteria</taxon>
        <taxon>Bacillati</taxon>
        <taxon>Actinomycetota</taxon>
        <taxon>Actinomycetes</taxon>
        <taxon>Micrococcales</taxon>
        <taxon>Microbacteriaceae</taxon>
        <taxon>Curtobacterium</taxon>
    </lineage>
</organism>
<keyword evidence="4 7" id="KW-0812">Transmembrane</keyword>
<dbReference type="SUPFAM" id="SSF160964">
    <property type="entry name" value="MalF N-terminal region-like"/>
    <property type="match status" value="1"/>
</dbReference>
<keyword evidence="6 7" id="KW-0472">Membrane</keyword>
<comment type="subcellular location">
    <subcellularLocation>
        <location evidence="1 7">Cell membrane</location>
        <topology evidence="1 7">Multi-pass membrane protein</topology>
    </subcellularLocation>
</comment>
<keyword evidence="11" id="KW-1185">Reference proteome</keyword>
<dbReference type="CDD" id="cd06261">
    <property type="entry name" value="TM_PBP2"/>
    <property type="match status" value="1"/>
</dbReference>
<evidence type="ECO:0000256" key="4">
    <source>
        <dbReference type="ARBA" id="ARBA00022692"/>
    </source>
</evidence>
<evidence type="ECO:0000256" key="1">
    <source>
        <dbReference type="ARBA" id="ARBA00004651"/>
    </source>
</evidence>
<feature type="transmembrane region" description="Helical" evidence="7">
    <location>
        <begin position="40"/>
        <end position="60"/>
    </location>
</feature>
<dbReference type="InterPro" id="IPR000515">
    <property type="entry name" value="MetI-like"/>
</dbReference>
<dbReference type="RefSeq" id="WP_289459840.1">
    <property type="nucleotide sequence ID" value="NZ_JAUCML010000012.1"/>
</dbReference>